<sequence>MIRQSIGIVAMAWIAASGPMLATSSKADDQAPTSISQTPATSQSPKTYATFDPAEHAGKVLYVDFWASWCGPCKQSFPFMKELETRFSKQGFEVIGINLDKDHAKAQKFLDQVLPNFPLVFDPDGKLAERYELKGMPTTLLFDRTGKLRQTRIGFKEGEGDEVIAQIESLLDEEAPHEATK</sequence>
<dbReference type="EMBL" id="JAGQHR010000526">
    <property type="protein sequence ID" value="MCA9728954.1"/>
    <property type="molecule type" value="Genomic_DNA"/>
</dbReference>
<dbReference type="Gene3D" id="3.40.30.10">
    <property type="entry name" value="Glutaredoxin"/>
    <property type="match status" value="1"/>
</dbReference>
<organism evidence="4 5">
    <name type="scientific">Eiseniibacteriota bacterium</name>
    <dbReference type="NCBI Taxonomy" id="2212470"/>
    <lineage>
        <taxon>Bacteria</taxon>
        <taxon>Candidatus Eiseniibacteriota</taxon>
    </lineage>
</organism>
<evidence type="ECO:0000313" key="5">
    <source>
        <dbReference type="Proteomes" id="UP000697710"/>
    </source>
</evidence>
<dbReference type="PANTHER" id="PTHR42852">
    <property type="entry name" value="THIOL:DISULFIDE INTERCHANGE PROTEIN DSBE"/>
    <property type="match status" value="1"/>
</dbReference>
<dbReference type="PANTHER" id="PTHR42852:SF18">
    <property type="entry name" value="CHROMOSOME UNDETERMINED SCAFFOLD_47, WHOLE GENOME SHOTGUN SEQUENCE"/>
    <property type="match status" value="1"/>
</dbReference>
<evidence type="ECO:0000313" key="4">
    <source>
        <dbReference type="EMBL" id="MCA9728954.1"/>
    </source>
</evidence>
<dbReference type="PROSITE" id="PS51352">
    <property type="entry name" value="THIOREDOXIN_2"/>
    <property type="match status" value="1"/>
</dbReference>
<evidence type="ECO:0000259" key="3">
    <source>
        <dbReference type="PROSITE" id="PS51352"/>
    </source>
</evidence>
<reference evidence="4" key="2">
    <citation type="journal article" date="2021" name="Microbiome">
        <title>Successional dynamics and alternative stable states in a saline activated sludge microbial community over 9 years.</title>
        <authorList>
            <person name="Wang Y."/>
            <person name="Ye J."/>
            <person name="Ju F."/>
            <person name="Liu L."/>
            <person name="Boyd J.A."/>
            <person name="Deng Y."/>
            <person name="Parks D.H."/>
            <person name="Jiang X."/>
            <person name="Yin X."/>
            <person name="Woodcroft B.J."/>
            <person name="Tyson G.W."/>
            <person name="Hugenholtz P."/>
            <person name="Polz M.F."/>
            <person name="Zhang T."/>
        </authorList>
    </citation>
    <scope>NUCLEOTIDE SEQUENCE</scope>
    <source>
        <strain evidence="4">HKST-UBA01</strain>
    </source>
</reference>
<feature type="chain" id="PRO_5037283511" evidence="2">
    <location>
        <begin position="23"/>
        <end position="181"/>
    </location>
</feature>
<dbReference type="PRINTS" id="PR00421">
    <property type="entry name" value="THIOREDOXIN"/>
</dbReference>
<dbReference type="CDD" id="cd02966">
    <property type="entry name" value="TlpA_like_family"/>
    <property type="match status" value="1"/>
</dbReference>
<evidence type="ECO:0000256" key="1">
    <source>
        <dbReference type="SAM" id="MobiDB-lite"/>
    </source>
</evidence>
<dbReference type="InterPro" id="IPR036249">
    <property type="entry name" value="Thioredoxin-like_sf"/>
</dbReference>
<feature type="domain" description="Thioredoxin" evidence="3">
    <location>
        <begin position="25"/>
        <end position="172"/>
    </location>
</feature>
<dbReference type="InterPro" id="IPR050553">
    <property type="entry name" value="Thioredoxin_ResA/DsbE_sf"/>
</dbReference>
<feature type="signal peptide" evidence="2">
    <location>
        <begin position="1"/>
        <end position="22"/>
    </location>
</feature>
<feature type="compositionally biased region" description="Polar residues" evidence="1">
    <location>
        <begin position="31"/>
        <end position="46"/>
    </location>
</feature>
<protein>
    <submittedName>
        <fullName evidence="4">TlpA family protein disulfide reductase</fullName>
    </submittedName>
</protein>
<dbReference type="InterPro" id="IPR013740">
    <property type="entry name" value="Redoxin"/>
</dbReference>
<dbReference type="InterPro" id="IPR013766">
    <property type="entry name" value="Thioredoxin_domain"/>
</dbReference>
<dbReference type="AlphaFoldDB" id="A0A956RRS1"/>
<name>A0A956RRS1_UNCEI</name>
<comment type="caution">
    <text evidence="4">The sequence shown here is derived from an EMBL/GenBank/DDBJ whole genome shotgun (WGS) entry which is preliminary data.</text>
</comment>
<accession>A0A956RRS1</accession>
<dbReference type="Proteomes" id="UP000697710">
    <property type="component" value="Unassembled WGS sequence"/>
</dbReference>
<dbReference type="Pfam" id="PF08534">
    <property type="entry name" value="Redoxin"/>
    <property type="match status" value="1"/>
</dbReference>
<gene>
    <name evidence="4" type="ORF">KC729_14780</name>
</gene>
<evidence type="ECO:0000256" key="2">
    <source>
        <dbReference type="SAM" id="SignalP"/>
    </source>
</evidence>
<proteinExistence type="predicted"/>
<keyword evidence="2" id="KW-0732">Signal</keyword>
<dbReference type="GO" id="GO:0016491">
    <property type="term" value="F:oxidoreductase activity"/>
    <property type="evidence" value="ECO:0007669"/>
    <property type="project" value="InterPro"/>
</dbReference>
<dbReference type="SUPFAM" id="SSF52833">
    <property type="entry name" value="Thioredoxin-like"/>
    <property type="match status" value="1"/>
</dbReference>
<feature type="region of interest" description="Disordered" evidence="1">
    <location>
        <begin position="25"/>
        <end position="46"/>
    </location>
</feature>
<reference evidence="4" key="1">
    <citation type="submission" date="2020-04" db="EMBL/GenBank/DDBJ databases">
        <authorList>
            <person name="Zhang T."/>
        </authorList>
    </citation>
    <scope>NUCLEOTIDE SEQUENCE</scope>
    <source>
        <strain evidence="4">HKST-UBA01</strain>
    </source>
</reference>